<name>A0A1W6K0R0_9CREN</name>
<reference evidence="4 5" key="1">
    <citation type="submission" date="2017-03" db="EMBL/GenBank/DDBJ databases">
        <title>Sulfur activation and transportation mechanism of thermophilic Archaea Acidianus manzaensis YN-25.</title>
        <authorList>
            <person name="Ma Y."/>
            <person name="Yang Y."/>
            <person name="Xia J."/>
        </authorList>
    </citation>
    <scope>NUCLEOTIDE SEQUENCE [LARGE SCALE GENOMIC DNA]</scope>
    <source>
        <strain evidence="4 5">YN-25</strain>
    </source>
</reference>
<dbReference type="GO" id="GO:0016301">
    <property type="term" value="F:kinase activity"/>
    <property type="evidence" value="ECO:0007669"/>
    <property type="project" value="UniProtKB-KW"/>
</dbReference>
<protein>
    <submittedName>
        <fullName evidence="4">Histidine kinase</fullName>
    </submittedName>
</protein>
<dbReference type="CDD" id="cd17778">
    <property type="entry name" value="CBS_arch_repeat2"/>
    <property type="match status" value="1"/>
</dbReference>
<evidence type="ECO:0000256" key="1">
    <source>
        <dbReference type="ARBA" id="ARBA00023122"/>
    </source>
</evidence>
<evidence type="ECO:0000313" key="4">
    <source>
        <dbReference type="EMBL" id="ARM76024.1"/>
    </source>
</evidence>
<feature type="domain" description="CBS" evidence="3">
    <location>
        <begin position="143"/>
        <end position="199"/>
    </location>
</feature>
<dbReference type="GeneID" id="41590915"/>
<accession>A0A1W6K0R0</accession>
<feature type="domain" description="CBS" evidence="3">
    <location>
        <begin position="214"/>
        <end position="270"/>
    </location>
</feature>
<proteinExistence type="predicted"/>
<dbReference type="PANTHER" id="PTHR43080:SF2">
    <property type="entry name" value="CBS DOMAIN-CONTAINING PROTEIN"/>
    <property type="match status" value="1"/>
</dbReference>
<dbReference type="RefSeq" id="WP_148691805.1">
    <property type="nucleotide sequence ID" value="NZ_CP020477.1"/>
</dbReference>
<dbReference type="SUPFAM" id="SSF54631">
    <property type="entry name" value="CBS-domain pair"/>
    <property type="match status" value="3"/>
</dbReference>
<dbReference type="AlphaFoldDB" id="A0A1W6K0R0"/>
<keyword evidence="4" id="KW-0808">Transferase</keyword>
<keyword evidence="5" id="KW-1185">Reference proteome</keyword>
<dbReference type="STRING" id="282676.B6F84_08320"/>
<sequence length="280" mass="31251">MIVKTLEITKPPIISIEDNLLTAFKKINERGIGRVIIANNKIEGILSTRDLLYVFLGFCPNGCTQGDLFKLGNSLASNYMTPNPVVVYEKDDILEAITLMVTRNFGALPVVDEIGKPTGIVTEREMLLQFQDLEPLFPVGMFMTKRVTTITSDISLEQATRQMLRRGFRRLPVIDEDGKVIGIITAADSIKNAAKCVEKMDPDYFFSKKVKDAMKNLVVTIEEDRAINEAAAMLIDKNIGSLLILDDSGKPKGIITERDLLLALHYQLHLPYVYGLKSQT</sequence>
<dbReference type="EMBL" id="CP020477">
    <property type="protein sequence ID" value="ARM76024.1"/>
    <property type="molecule type" value="Genomic_DNA"/>
</dbReference>
<dbReference type="PANTHER" id="PTHR43080">
    <property type="entry name" value="CBS DOMAIN-CONTAINING PROTEIN CBSX3, MITOCHONDRIAL"/>
    <property type="match status" value="1"/>
</dbReference>
<dbReference type="SMART" id="SM00116">
    <property type="entry name" value="CBS"/>
    <property type="match status" value="4"/>
</dbReference>
<evidence type="ECO:0000256" key="2">
    <source>
        <dbReference type="PROSITE-ProRule" id="PRU00703"/>
    </source>
</evidence>
<dbReference type="InterPro" id="IPR051257">
    <property type="entry name" value="Diverse_CBS-Domain"/>
</dbReference>
<dbReference type="Gene3D" id="3.10.580.10">
    <property type="entry name" value="CBS-domain"/>
    <property type="match status" value="2"/>
</dbReference>
<evidence type="ECO:0000259" key="3">
    <source>
        <dbReference type="PROSITE" id="PS51371"/>
    </source>
</evidence>
<dbReference type="Proteomes" id="UP000193404">
    <property type="component" value="Chromosome"/>
</dbReference>
<organism evidence="4 5">
    <name type="scientific">Acidianus manzaensis</name>
    <dbReference type="NCBI Taxonomy" id="282676"/>
    <lineage>
        <taxon>Archaea</taxon>
        <taxon>Thermoproteota</taxon>
        <taxon>Thermoprotei</taxon>
        <taxon>Sulfolobales</taxon>
        <taxon>Sulfolobaceae</taxon>
        <taxon>Acidianus</taxon>
    </lineage>
</organism>
<dbReference type="InterPro" id="IPR046342">
    <property type="entry name" value="CBS_dom_sf"/>
</dbReference>
<dbReference type="PROSITE" id="PS51371">
    <property type="entry name" value="CBS"/>
    <property type="match status" value="3"/>
</dbReference>
<keyword evidence="4" id="KW-0418">Kinase</keyword>
<dbReference type="CDD" id="cd17777">
    <property type="entry name" value="CBS_arch_repeat1"/>
    <property type="match status" value="1"/>
</dbReference>
<evidence type="ECO:0000313" key="5">
    <source>
        <dbReference type="Proteomes" id="UP000193404"/>
    </source>
</evidence>
<keyword evidence="1 2" id="KW-0129">CBS domain</keyword>
<dbReference type="InterPro" id="IPR000644">
    <property type="entry name" value="CBS_dom"/>
</dbReference>
<feature type="domain" description="CBS" evidence="3">
    <location>
        <begin position="80"/>
        <end position="139"/>
    </location>
</feature>
<gene>
    <name evidence="4" type="ORF">B6F84_08320</name>
</gene>
<dbReference type="KEGG" id="aman:B6F84_08320"/>
<dbReference type="OrthoDB" id="43333at2157"/>
<dbReference type="Pfam" id="PF00571">
    <property type="entry name" value="CBS"/>
    <property type="match status" value="4"/>
</dbReference>